<dbReference type="RefSeq" id="WP_289166955.1">
    <property type="nucleotide sequence ID" value="NZ_JASZZN010000028.1"/>
</dbReference>
<evidence type="ECO:0000256" key="9">
    <source>
        <dbReference type="SAM" id="Phobius"/>
    </source>
</evidence>
<comment type="caution">
    <text evidence="11">The sequence shown here is derived from an EMBL/GenBank/DDBJ whole genome shotgun (WGS) entry which is preliminary data.</text>
</comment>
<evidence type="ECO:0000313" key="12">
    <source>
        <dbReference type="Proteomes" id="UP001239462"/>
    </source>
</evidence>
<organism evidence="11 12">
    <name type="scientific">Roseiconus lacunae</name>
    <dbReference type="NCBI Taxonomy" id="2605694"/>
    <lineage>
        <taxon>Bacteria</taxon>
        <taxon>Pseudomonadati</taxon>
        <taxon>Planctomycetota</taxon>
        <taxon>Planctomycetia</taxon>
        <taxon>Pirellulales</taxon>
        <taxon>Pirellulaceae</taxon>
        <taxon>Roseiconus</taxon>
    </lineage>
</organism>
<keyword evidence="3" id="KW-1003">Cell membrane</keyword>
<protein>
    <submittedName>
        <fullName evidence="11">Sugar transferase</fullName>
    </submittedName>
</protein>
<gene>
    <name evidence="11" type="ORF">QTN89_26070</name>
</gene>
<evidence type="ECO:0000313" key="11">
    <source>
        <dbReference type="EMBL" id="MDM4018947.1"/>
    </source>
</evidence>
<feature type="domain" description="Bacterial sugar transferase" evidence="10">
    <location>
        <begin position="359"/>
        <end position="556"/>
    </location>
</feature>
<feature type="transmembrane region" description="Helical" evidence="9">
    <location>
        <begin position="143"/>
        <end position="164"/>
    </location>
</feature>
<feature type="compositionally biased region" description="Polar residues" evidence="8">
    <location>
        <begin position="18"/>
        <end position="28"/>
    </location>
</feature>
<keyword evidence="7 9" id="KW-0472">Membrane</keyword>
<feature type="transmembrane region" description="Helical" evidence="9">
    <location>
        <begin position="86"/>
        <end position="108"/>
    </location>
</feature>
<feature type="region of interest" description="Disordered" evidence="8">
    <location>
        <begin position="1"/>
        <end position="32"/>
    </location>
</feature>
<evidence type="ECO:0000256" key="3">
    <source>
        <dbReference type="ARBA" id="ARBA00022475"/>
    </source>
</evidence>
<dbReference type="GO" id="GO:0016740">
    <property type="term" value="F:transferase activity"/>
    <property type="evidence" value="ECO:0007669"/>
    <property type="project" value="UniProtKB-KW"/>
</dbReference>
<accession>A0ABT7PR31</accession>
<evidence type="ECO:0000256" key="5">
    <source>
        <dbReference type="ARBA" id="ARBA00022692"/>
    </source>
</evidence>
<sequence length="562" mass="62937">MTTTLDPRAVRQLDPHAQPSNGPGSTTDRPGYTPSLSMLGILEMGRRQAWQDVRSATPLILADAVCVVIALAVSTTLAQWTNAETSTFFAVSVIGLTLWMQHLNGLYPACGQSYSTEFRGILRTCMLVSVVVGFALMTKHDWAIGPLMTWGAFSISLFFSLASLRPVVRRVLGRFDWWTQPVVILGNGAESRQMLMRLNASRQHGLRAAGIVFDPNRYWHVGGSGTDGTQAAIEVGHEGNGFVPSPHFDSATSVMAKLEPQAPVRTTAGSLKRSASNWLGPLSELESIMSRAGSSRLAIADPGSDRWYDFHAFQGIPHVIMPLASEGHPTETARLCQVDNSIELHCRTVLTHPHMLLTKRVMDLTLVILTLPLWFPLMLAIAAAIKIFDPGPVFYYQHRVGRYSHPFRAIKFRSMVCEADQKLQAYLRENPAAQQEWKATHKLKNDPRVTKLGCFLRKTSLDEIPQLLNVLFGEMSLVGPRPIIDGKDYDQEYIQEHPEVFALYQMVRPGITGLWQVSGRNETSYKQRVFLDRFYLHNWSIEMDLFILWRTIKTALFREGAC</sequence>
<name>A0ABT7PR31_9BACT</name>
<evidence type="ECO:0000259" key="10">
    <source>
        <dbReference type="Pfam" id="PF02397"/>
    </source>
</evidence>
<feature type="transmembrane region" description="Helical" evidence="9">
    <location>
        <begin position="364"/>
        <end position="385"/>
    </location>
</feature>
<keyword evidence="6 9" id="KW-1133">Transmembrane helix</keyword>
<comment type="similarity">
    <text evidence="2">Belongs to the bacterial sugar transferase family.</text>
</comment>
<comment type="subcellular location">
    <subcellularLocation>
        <location evidence="1">Cell membrane</location>
    </subcellularLocation>
</comment>
<keyword evidence="4 11" id="KW-0808">Transferase</keyword>
<dbReference type="InterPro" id="IPR003362">
    <property type="entry name" value="Bact_transf"/>
</dbReference>
<keyword evidence="12" id="KW-1185">Reference proteome</keyword>
<feature type="transmembrane region" description="Helical" evidence="9">
    <location>
        <begin position="120"/>
        <end position="137"/>
    </location>
</feature>
<keyword evidence="5 9" id="KW-0812">Transmembrane</keyword>
<evidence type="ECO:0000256" key="4">
    <source>
        <dbReference type="ARBA" id="ARBA00022679"/>
    </source>
</evidence>
<dbReference type="Pfam" id="PF02397">
    <property type="entry name" value="Bac_transf"/>
    <property type="match status" value="1"/>
</dbReference>
<evidence type="ECO:0000256" key="6">
    <source>
        <dbReference type="ARBA" id="ARBA00022989"/>
    </source>
</evidence>
<dbReference type="PANTHER" id="PTHR30576">
    <property type="entry name" value="COLANIC BIOSYNTHESIS UDP-GLUCOSE LIPID CARRIER TRANSFERASE"/>
    <property type="match status" value="1"/>
</dbReference>
<dbReference type="PANTHER" id="PTHR30576:SF4">
    <property type="entry name" value="UNDECAPRENYL-PHOSPHATE GALACTOSE PHOSPHOTRANSFERASE"/>
    <property type="match status" value="1"/>
</dbReference>
<proteinExistence type="inferred from homology"/>
<dbReference type="EMBL" id="JASZZN010000028">
    <property type="protein sequence ID" value="MDM4018947.1"/>
    <property type="molecule type" value="Genomic_DNA"/>
</dbReference>
<feature type="transmembrane region" description="Helical" evidence="9">
    <location>
        <begin position="56"/>
        <end position="80"/>
    </location>
</feature>
<dbReference type="Proteomes" id="UP001239462">
    <property type="component" value="Unassembled WGS sequence"/>
</dbReference>
<reference evidence="11 12" key="1">
    <citation type="submission" date="2023-06" db="EMBL/GenBank/DDBJ databases">
        <title>Roseiconus lacunae JC819 isolated from Gulf of Mannar region, Tamil Nadu.</title>
        <authorList>
            <person name="Pk S."/>
            <person name="Ch S."/>
            <person name="Ch V.R."/>
        </authorList>
    </citation>
    <scope>NUCLEOTIDE SEQUENCE [LARGE SCALE GENOMIC DNA]</scope>
    <source>
        <strain evidence="11 12">JC819</strain>
    </source>
</reference>
<evidence type="ECO:0000256" key="2">
    <source>
        <dbReference type="ARBA" id="ARBA00006464"/>
    </source>
</evidence>
<evidence type="ECO:0000256" key="7">
    <source>
        <dbReference type="ARBA" id="ARBA00023136"/>
    </source>
</evidence>
<evidence type="ECO:0000256" key="8">
    <source>
        <dbReference type="SAM" id="MobiDB-lite"/>
    </source>
</evidence>
<evidence type="ECO:0000256" key="1">
    <source>
        <dbReference type="ARBA" id="ARBA00004236"/>
    </source>
</evidence>